<gene>
    <name evidence="2" type="ORF">NAES01612_LOCUS23416</name>
</gene>
<keyword evidence="1" id="KW-0812">Transmembrane</keyword>
<reference evidence="2" key="1">
    <citation type="submission" date="2021-01" db="EMBL/GenBank/DDBJ databases">
        <authorList>
            <person name="Corre E."/>
            <person name="Pelletier E."/>
            <person name="Niang G."/>
            <person name="Scheremetjew M."/>
            <person name="Finn R."/>
            <person name="Kale V."/>
            <person name="Holt S."/>
            <person name="Cochrane G."/>
            <person name="Meng A."/>
            <person name="Brown T."/>
            <person name="Cohen L."/>
        </authorList>
    </citation>
    <scope>NUCLEOTIDE SEQUENCE</scope>
    <source>
        <strain evidence="2">SoJaBio B1-5/56/2</strain>
    </source>
</reference>
<evidence type="ECO:0000313" key="2">
    <source>
        <dbReference type="EMBL" id="CAE2334077.1"/>
    </source>
</evidence>
<keyword evidence="1" id="KW-1133">Transmembrane helix</keyword>
<evidence type="ECO:0000256" key="1">
    <source>
        <dbReference type="SAM" id="Phobius"/>
    </source>
</evidence>
<proteinExistence type="predicted"/>
<keyword evidence="1" id="KW-0472">Membrane</keyword>
<name>A0A7S4UBQ9_9EUKA</name>
<sequence>MEHHVFAEGCLTDPSHVSLAPFFYFADIDSSHRSEALQQETLVHVRKHVDIETKERITNFPGNSRERLLHGKILLITLKFMELMSFGLILMSGIQWYSRIIYRIEGKRSR</sequence>
<protein>
    <submittedName>
        <fullName evidence="2">Uncharacterized protein</fullName>
    </submittedName>
</protein>
<dbReference type="EMBL" id="HBKR01035797">
    <property type="protein sequence ID" value="CAE2334077.1"/>
    <property type="molecule type" value="Transcribed_RNA"/>
</dbReference>
<feature type="transmembrane region" description="Helical" evidence="1">
    <location>
        <begin position="73"/>
        <end position="98"/>
    </location>
</feature>
<dbReference type="AlphaFoldDB" id="A0A7S4UBQ9"/>
<accession>A0A7S4UBQ9</accession>
<organism evidence="2">
    <name type="scientific">Paramoeba aestuarina</name>
    <dbReference type="NCBI Taxonomy" id="180227"/>
    <lineage>
        <taxon>Eukaryota</taxon>
        <taxon>Amoebozoa</taxon>
        <taxon>Discosea</taxon>
        <taxon>Flabellinia</taxon>
        <taxon>Dactylopodida</taxon>
        <taxon>Paramoebidae</taxon>
        <taxon>Paramoeba</taxon>
    </lineage>
</organism>